<reference evidence="2 3" key="1">
    <citation type="submission" date="2013-11" db="EMBL/GenBank/DDBJ databases">
        <title>Opisthorchis viverrini - life in the bile duct.</title>
        <authorList>
            <person name="Young N.D."/>
            <person name="Nagarajan N."/>
            <person name="Lin S.J."/>
            <person name="Korhonen P.K."/>
            <person name="Jex A.R."/>
            <person name="Hall R.S."/>
            <person name="Safavi-Hemami H."/>
            <person name="Kaewkong W."/>
            <person name="Bertrand D."/>
            <person name="Gao S."/>
            <person name="Seet Q."/>
            <person name="Wongkham S."/>
            <person name="Teh B.T."/>
            <person name="Wongkham C."/>
            <person name="Intapan P.M."/>
            <person name="Maleewong W."/>
            <person name="Yang X."/>
            <person name="Hu M."/>
            <person name="Wang Z."/>
            <person name="Hofmann A."/>
            <person name="Sternberg P.W."/>
            <person name="Tan P."/>
            <person name="Wang J."/>
            <person name="Gasser R.B."/>
        </authorList>
    </citation>
    <scope>NUCLEOTIDE SEQUENCE [LARGE SCALE GENOMIC DNA]</scope>
</reference>
<evidence type="ECO:0000256" key="1">
    <source>
        <dbReference type="SAM" id="MobiDB-lite"/>
    </source>
</evidence>
<feature type="region of interest" description="Disordered" evidence="1">
    <location>
        <begin position="1"/>
        <end position="20"/>
    </location>
</feature>
<dbReference type="AlphaFoldDB" id="A0A075AD17"/>
<dbReference type="EMBL" id="KL596766">
    <property type="protein sequence ID" value="KER25789.1"/>
    <property type="molecule type" value="Genomic_DNA"/>
</dbReference>
<accession>A0A075AD17</accession>
<dbReference type="Proteomes" id="UP000054324">
    <property type="component" value="Unassembled WGS sequence"/>
</dbReference>
<dbReference type="CTD" id="20321000"/>
<evidence type="ECO:0000313" key="3">
    <source>
        <dbReference type="Proteomes" id="UP000054324"/>
    </source>
</evidence>
<name>A0A075AD17_OPIVI</name>
<protein>
    <submittedName>
        <fullName evidence="2">Uncharacterized protein</fullName>
    </submittedName>
</protein>
<dbReference type="GeneID" id="20321000"/>
<dbReference type="RefSeq" id="XP_009170459.1">
    <property type="nucleotide sequence ID" value="XM_009172195.1"/>
</dbReference>
<dbReference type="OrthoDB" id="418748at2759"/>
<proteinExistence type="predicted"/>
<keyword evidence="3" id="KW-1185">Reference proteome</keyword>
<sequence length="98" mass="10992">MDLPEQSFQRTRKTAQWRHVNTNSTSSEVSECISLLKRHRAAGPDELPSALFKDGGGFLSQCLSSPFGFIWEKETVPDNWVNEVATAGTTVLRYMICN</sequence>
<evidence type="ECO:0000313" key="2">
    <source>
        <dbReference type="EMBL" id="KER25789.1"/>
    </source>
</evidence>
<organism evidence="2 3">
    <name type="scientific">Opisthorchis viverrini</name>
    <name type="common">Southeast Asian liver fluke</name>
    <dbReference type="NCBI Taxonomy" id="6198"/>
    <lineage>
        <taxon>Eukaryota</taxon>
        <taxon>Metazoa</taxon>
        <taxon>Spiralia</taxon>
        <taxon>Lophotrochozoa</taxon>
        <taxon>Platyhelminthes</taxon>
        <taxon>Trematoda</taxon>
        <taxon>Digenea</taxon>
        <taxon>Opisthorchiida</taxon>
        <taxon>Opisthorchiata</taxon>
        <taxon>Opisthorchiidae</taxon>
        <taxon>Opisthorchis</taxon>
    </lineage>
</organism>
<gene>
    <name evidence="2" type="ORF">T265_06821</name>
</gene>
<dbReference type="KEGG" id="ovi:T265_06821"/>